<keyword evidence="4 10" id="KW-0812">Transmembrane</keyword>
<dbReference type="GO" id="GO:0008381">
    <property type="term" value="F:mechanosensitive monoatomic ion channel activity"/>
    <property type="evidence" value="ECO:0007669"/>
    <property type="project" value="InterPro"/>
</dbReference>
<keyword evidence="7 10" id="KW-0472">Membrane</keyword>
<evidence type="ECO:0000256" key="10">
    <source>
        <dbReference type="SAM" id="Phobius"/>
    </source>
</evidence>
<accession>A0AA48H6S5</accession>
<gene>
    <name evidence="12" type="primary">mscS2</name>
    <name evidence="12" type="ORF">MACH07_02660</name>
</gene>
<dbReference type="GO" id="GO:0071470">
    <property type="term" value="P:cellular response to osmotic stress"/>
    <property type="evidence" value="ECO:0007669"/>
    <property type="project" value="InterPro"/>
</dbReference>
<evidence type="ECO:0000313" key="13">
    <source>
        <dbReference type="Proteomes" id="UP001330184"/>
    </source>
</evidence>
<evidence type="ECO:0000256" key="8">
    <source>
        <dbReference type="ARBA" id="ARBA00093630"/>
    </source>
</evidence>
<evidence type="ECO:0000259" key="11">
    <source>
        <dbReference type="Pfam" id="PF00924"/>
    </source>
</evidence>
<dbReference type="InterPro" id="IPR006685">
    <property type="entry name" value="MscS_channel_2nd"/>
</dbReference>
<feature type="transmembrane region" description="Helical" evidence="10">
    <location>
        <begin position="104"/>
        <end position="125"/>
    </location>
</feature>
<dbReference type="InterPro" id="IPR030192">
    <property type="entry name" value="YbdG"/>
</dbReference>
<dbReference type="InterPro" id="IPR023408">
    <property type="entry name" value="MscS_beta-dom_sf"/>
</dbReference>
<dbReference type="SUPFAM" id="SSF50182">
    <property type="entry name" value="Sm-like ribonucleoproteins"/>
    <property type="match status" value="1"/>
</dbReference>
<comment type="subcellular location">
    <subcellularLocation>
        <location evidence="1">Cell inner membrane</location>
        <topology evidence="1">Multi-pass membrane protein</topology>
    </subcellularLocation>
</comment>
<feature type="domain" description="Mechanosensitive ion channel MscS" evidence="11">
    <location>
        <begin position="191"/>
        <end position="259"/>
    </location>
</feature>
<dbReference type="PANTHER" id="PTHR30414">
    <property type="entry name" value="MINICONDUCTANCE MECHANOSENSITIVE CHANNEL YBDG"/>
    <property type="match status" value="1"/>
</dbReference>
<protein>
    <recommendedName>
        <fullName evidence="8">Mechanosensing system component YbdG</fullName>
    </recommendedName>
    <alternativeName>
        <fullName evidence="9">Mechanosensitive channel homolog YbdG</fullName>
    </alternativeName>
</protein>
<evidence type="ECO:0000256" key="4">
    <source>
        <dbReference type="ARBA" id="ARBA00022692"/>
    </source>
</evidence>
<evidence type="ECO:0000256" key="1">
    <source>
        <dbReference type="ARBA" id="ARBA00004429"/>
    </source>
</evidence>
<dbReference type="Proteomes" id="UP001330184">
    <property type="component" value="Chromosome"/>
</dbReference>
<dbReference type="InterPro" id="IPR010920">
    <property type="entry name" value="LSM_dom_sf"/>
</dbReference>
<dbReference type="GO" id="GO:0005886">
    <property type="term" value="C:plasma membrane"/>
    <property type="evidence" value="ECO:0007669"/>
    <property type="project" value="UniProtKB-SubCell"/>
</dbReference>
<dbReference type="FunFam" id="2.30.30.60:FF:000002">
    <property type="entry name" value="Mechanosensitive ion channel family protein"/>
    <property type="match status" value="1"/>
</dbReference>
<dbReference type="AlphaFoldDB" id="A0AA48H6S5"/>
<feature type="transmembrane region" description="Helical" evidence="10">
    <location>
        <begin position="77"/>
        <end position="98"/>
    </location>
</feature>
<feature type="transmembrane region" description="Helical" evidence="10">
    <location>
        <begin position="146"/>
        <end position="165"/>
    </location>
</feature>
<dbReference type="Pfam" id="PF00924">
    <property type="entry name" value="MS_channel_2nd"/>
    <property type="match status" value="1"/>
</dbReference>
<name>A0AA48H6S5_9FLAO</name>
<dbReference type="PANTHER" id="PTHR30414:SF0">
    <property type="entry name" value="MINICONDUCTANCE MECHANOSENSITIVE CHANNEL YBDG"/>
    <property type="match status" value="1"/>
</dbReference>
<feature type="transmembrane region" description="Helical" evidence="10">
    <location>
        <begin position="22"/>
        <end position="46"/>
    </location>
</feature>
<keyword evidence="2" id="KW-1003">Cell membrane</keyword>
<keyword evidence="5 10" id="KW-1133">Transmembrane helix</keyword>
<evidence type="ECO:0000313" key="12">
    <source>
        <dbReference type="EMBL" id="BDW91434.1"/>
    </source>
</evidence>
<keyword evidence="13" id="KW-1185">Reference proteome</keyword>
<feature type="transmembrane region" description="Helical" evidence="10">
    <location>
        <begin position="171"/>
        <end position="189"/>
    </location>
</feature>
<evidence type="ECO:0000256" key="5">
    <source>
        <dbReference type="ARBA" id="ARBA00022989"/>
    </source>
</evidence>
<evidence type="ECO:0000256" key="3">
    <source>
        <dbReference type="ARBA" id="ARBA00022519"/>
    </source>
</evidence>
<organism evidence="12 13">
    <name type="scientific">Flagellimonas marinaquae</name>
    <dbReference type="NCBI Taxonomy" id="254955"/>
    <lineage>
        <taxon>Bacteria</taxon>
        <taxon>Pseudomonadati</taxon>
        <taxon>Bacteroidota</taxon>
        <taxon>Flavobacteriia</taxon>
        <taxon>Flavobacteriales</taxon>
        <taxon>Flavobacteriaceae</taxon>
        <taxon>Flagellimonas</taxon>
    </lineage>
</organism>
<dbReference type="RefSeq" id="WP_252080166.1">
    <property type="nucleotide sequence ID" value="NZ_AP027268.1"/>
</dbReference>
<evidence type="ECO:0000256" key="7">
    <source>
        <dbReference type="ARBA" id="ARBA00023136"/>
    </source>
</evidence>
<evidence type="ECO:0000256" key="2">
    <source>
        <dbReference type="ARBA" id="ARBA00022475"/>
    </source>
</evidence>
<reference evidence="12 13" key="1">
    <citation type="submission" date="2023-01" db="EMBL/GenBank/DDBJ databases">
        <title>Complete genome sequence of Muricauda aquimarina strain IFOP_LL357.</title>
        <authorList>
            <person name="Gajardo G."/>
            <person name="Ueki S."/>
            <person name="Maruyama F."/>
        </authorList>
    </citation>
    <scope>NUCLEOTIDE SEQUENCE [LARGE SCALE GENOMIC DNA]</scope>
    <source>
        <strain evidence="12 13">IFOP_LL357</strain>
    </source>
</reference>
<keyword evidence="3" id="KW-0997">Cell inner membrane</keyword>
<sequence length="423" mass="48620">MDKEYGRLLYNYLLKTGMAEGLATYLNLILLLLGVLVVVLILDLLIWKTLRAISVRVARKSKNNFDNFLVTHRVPRYVAHIVPFVIFLEFIPVAFVDFPYAQGIALKTTKIFFVLLILLIFRKFFKSVNGYLKTRPRFKDKPIDSYVQVFMIFAWIIGILTIFAIVTETTVWKFFTALGAASAVILLIFKDSILGLVASIQVTINDMVRIGDWITFEKYGADGDVIEISLATVKVQNFDMTITTIPTYALISDSFKNWRGMQVSGGRRIKRSLLIRQKSIRFLTPAEIESLKKIHLVEAYITSRNDQINSYNEANQINKDLLVNGRNMTNFGLFRKYVSNYLENHSAINKKMTLMVRQLQPTPQGIPLEIYAFSSDKRWENYEYVLADIFDHLLAALPYFSLELFEYPVSKNVVDFSDDTLNA</sequence>
<dbReference type="EMBL" id="AP027268">
    <property type="protein sequence ID" value="BDW91434.1"/>
    <property type="molecule type" value="Genomic_DNA"/>
</dbReference>
<evidence type="ECO:0000256" key="9">
    <source>
        <dbReference type="ARBA" id="ARBA00093659"/>
    </source>
</evidence>
<evidence type="ECO:0000256" key="6">
    <source>
        <dbReference type="ARBA" id="ARBA00023016"/>
    </source>
</evidence>
<proteinExistence type="predicted"/>
<keyword evidence="6" id="KW-0346">Stress response</keyword>
<dbReference type="Gene3D" id="2.30.30.60">
    <property type="match status" value="1"/>
</dbReference>